<proteinExistence type="predicted"/>
<reference evidence="1" key="1">
    <citation type="submission" date="2017-07" db="EMBL/GenBank/DDBJ databases">
        <title>Taro Niue Genome Assembly and Annotation.</title>
        <authorList>
            <person name="Atibalentja N."/>
            <person name="Keating K."/>
            <person name="Fields C.J."/>
        </authorList>
    </citation>
    <scope>NUCLEOTIDE SEQUENCE</scope>
    <source>
        <strain evidence="1">Niue_2</strain>
        <tissue evidence="1">Leaf</tissue>
    </source>
</reference>
<evidence type="ECO:0000313" key="2">
    <source>
        <dbReference type="Proteomes" id="UP000652761"/>
    </source>
</evidence>
<keyword evidence="2" id="KW-1185">Reference proteome</keyword>
<protein>
    <submittedName>
        <fullName evidence="1">Uncharacterized protein</fullName>
    </submittedName>
</protein>
<dbReference type="AlphaFoldDB" id="A0A843TL74"/>
<name>A0A843TL74_COLES</name>
<sequence>MASCGRHSTQAQEDEQRLEERGELRLQLQFLRSMAMVVRSSWRGLRGWLRLLLGESEPLLGDSWMREVEKIF</sequence>
<evidence type="ECO:0000313" key="1">
    <source>
        <dbReference type="EMBL" id="MQL71651.1"/>
    </source>
</evidence>
<dbReference type="EMBL" id="NMUH01000105">
    <property type="protein sequence ID" value="MQL71651.1"/>
    <property type="molecule type" value="Genomic_DNA"/>
</dbReference>
<dbReference type="Proteomes" id="UP000652761">
    <property type="component" value="Unassembled WGS sequence"/>
</dbReference>
<comment type="caution">
    <text evidence="1">The sequence shown here is derived from an EMBL/GenBank/DDBJ whole genome shotgun (WGS) entry which is preliminary data.</text>
</comment>
<gene>
    <name evidence="1" type="ORF">Taro_003971</name>
</gene>
<organism evidence="1 2">
    <name type="scientific">Colocasia esculenta</name>
    <name type="common">Wild taro</name>
    <name type="synonym">Arum esculentum</name>
    <dbReference type="NCBI Taxonomy" id="4460"/>
    <lineage>
        <taxon>Eukaryota</taxon>
        <taxon>Viridiplantae</taxon>
        <taxon>Streptophyta</taxon>
        <taxon>Embryophyta</taxon>
        <taxon>Tracheophyta</taxon>
        <taxon>Spermatophyta</taxon>
        <taxon>Magnoliopsida</taxon>
        <taxon>Liliopsida</taxon>
        <taxon>Araceae</taxon>
        <taxon>Aroideae</taxon>
        <taxon>Colocasieae</taxon>
        <taxon>Colocasia</taxon>
    </lineage>
</organism>
<accession>A0A843TL74</accession>